<proteinExistence type="predicted"/>
<reference evidence="2 3" key="1">
    <citation type="submission" date="2015-03" db="EMBL/GenBank/DDBJ databases">
        <title>Genome study of Acetobacter sp. SLV-7.</title>
        <authorList>
            <person name="Cho G.Y."/>
            <person name="Jeon C.O."/>
        </authorList>
    </citation>
    <scope>NUCLEOTIDE SEQUENCE [LARGE SCALE GENOMIC DNA]</scope>
    <source>
        <strain evidence="2 3">SLV-7</strain>
    </source>
</reference>
<accession>A0ABN4NSA9</accession>
<gene>
    <name evidence="2" type="ORF">WG31_02585</name>
</gene>
<sequence>MCTHSALRAGPLEQTFPGRGATTEKTASQETCHQHTVADGACQPGCAGRLGERLAYGVVCAPVVEKAGPGLVATLLNREIA</sequence>
<dbReference type="EMBL" id="CP011120">
    <property type="protein sequence ID" value="ANA13032.1"/>
    <property type="molecule type" value="Genomic_DNA"/>
</dbReference>
<evidence type="ECO:0000313" key="3">
    <source>
        <dbReference type="Proteomes" id="UP000076595"/>
    </source>
</evidence>
<feature type="region of interest" description="Disordered" evidence="1">
    <location>
        <begin position="1"/>
        <end position="28"/>
    </location>
</feature>
<protein>
    <submittedName>
        <fullName evidence="2">Uncharacterized protein</fullName>
    </submittedName>
</protein>
<name>A0ABN4NSA9_9PROT</name>
<organism evidence="2 3">
    <name type="scientific">Acetobacter oryzifermentans</name>
    <dbReference type="NCBI Taxonomy" id="1633874"/>
    <lineage>
        <taxon>Bacteria</taxon>
        <taxon>Pseudomonadati</taxon>
        <taxon>Pseudomonadota</taxon>
        <taxon>Alphaproteobacteria</taxon>
        <taxon>Acetobacterales</taxon>
        <taxon>Acetobacteraceae</taxon>
        <taxon>Acetobacter</taxon>
    </lineage>
</organism>
<evidence type="ECO:0000256" key="1">
    <source>
        <dbReference type="SAM" id="MobiDB-lite"/>
    </source>
</evidence>
<dbReference type="Proteomes" id="UP000076595">
    <property type="component" value="Chromosome"/>
</dbReference>
<evidence type="ECO:0000313" key="2">
    <source>
        <dbReference type="EMBL" id="ANA13032.1"/>
    </source>
</evidence>
<keyword evidence="3" id="KW-1185">Reference proteome</keyword>